<evidence type="ECO:0000313" key="2">
    <source>
        <dbReference type="Proteomes" id="UP001151699"/>
    </source>
</evidence>
<dbReference type="AlphaFoldDB" id="A0A9Q0S7R8"/>
<comment type="caution">
    <text evidence="1">The sequence shown here is derived from an EMBL/GenBank/DDBJ whole genome shotgun (WGS) entry which is preliminary data.</text>
</comment>
<sequence>MKTPTAQQCTLPIVPCYEDKYSPNLSPLQTRGFQLGSVRNIKLLENINILIKVHLLKQLISIFK</sequence>
<organism evidence="1 2">
    <name type="scientific">Pseudolycoriella hygida</name>
    <dbReference type="NCBI Taxonomy" id="35572"/>
    <lineage>
        <taxon>Eukaryota</taxon>
        <taxon>Metazoa</taxon>
        <taxon>Ecdysozoa</taxon>
        <taxon>Arthropoda</taxon>
        <taxon>Hexapoda</taxon>
        <taxon>Insecta</taxon>
        <taxon>Pterygota</taxon>
        <taxon>Neoptera</taxon>
        <taxon>Endopterygota</taxon>
        <taxon>Diptera</taxon>
        <taxon>Nematocera</taxon>
        <taxon>Sciaroidea</taxon>
        <taxon>Sciaridae</taxon>
        <taxon>Pseudolycoriella</taxon>
    </lineage>
</organism>
<reference evidence="1" key="1">
    <citation type="submission" date="2022-07" db="EMBL/GenBank/DDBJ databases">
        <authorList>
            <person name="Trinca V."/>
            <person name="Uliana J.V.C."/>
            <person name="Torres T.T."/>
            <person name="Ward R.J."/>
            <person name="Monesi N."/>
        </authorList>
    </citation>
    <scope>NUCLEOTIDE SEQUENCE</scope>
    <source>
        <strain evidence="1">HSMRA1968</strain>
        <tissue evidence="1">Whole embryos</tissue>
    </source>
</reference>
<dbReference type="EMBL" id="WJQU01000001">
    <property type="protein sequence ID" value="KAJ6648502.1"/>
    <property type="molecule type" value="Genomic_DNA"/>
</dbReference>
<name>A0A9Q0S7R8_9DIPT</name>
<protein>
    <submittedName>
        <fullName evidence="1">Uncharacterized protein</fullName>
    </submittedName>
</protein>
<evidence type="ECO:0000313" key="1">
    <source>
        <dbReference type="EMBL" id="KAJ6648502.1"/>
    </source>
</evidence>
<accession>A0A9Q0S7R8</accession>
<proteinExistence type="predicted"/>
<gene>
    <name evidence="1" type="ORF">Bhyg_03732</name>
</gene>
<keyword evidence="2" id="KW-1185">Reference proteome</keyword>
<dbReference type="Proteomes" id="UP001151699">
    <property type="component" value="Chromosome A"/>
</dbReference>